<protein>
    <submittedName>
        <fullName evidence="1">Uracil phosphoribosyltransferase</fullName>
    </submittedName>
</protein>
<dbReference type="EMBL" id="AP014704">
    <property type="protein sequence ID" value="BAQ46351.1"/>
    <property type="molecule type" value="Genomic_DNA"/>
</dbReference>
<organism evidence="1 2">
    <name type="scientific">Methylobacterium aquaticum</name>
    <dbReference type="NCBI Taxonomy" id="270351"/>
    <lineage>
        <taxon>Bacteria</taxon>
        <taxon>Pseudomonadati</taxon>
        <taxon>Pseudomonadota</taxon>
        <taxon>Alphaproteobacteria</taxon>
        <taxon>Hyphomicrobiales</taxon>
        <taxon>Methylobacteriaceae</taxon>
        <taxon>Methylobacterium</taxon>
    </lineage>
</organism>
<dbReference type="KEGG" id="maqu:Maq22A_c16060"/>
<reference evidence="2" key="2">
    <citation type="submission" date="2015-01" db="EMBL/GenBank/DDBJ databases">
        <title>Complete genome sequence of Methylobacterium aquaticum strain 22A.</title>
        <authorList>
            <person name="Tani A."/>
            <person name="Ogura Y."/>
            <person name="Hayashi T."/>
        </authorList>
    </citation>
    <scope>NUCLEOTIDE SEQUENCE [LARGE SCALE GENOMIC DNA]</scope>
    <source>
        <strain evidence="2">MA-22A</strain>
    </source>
</reference>
<dbReference type="RefSeq" id="WP_060847496.1">
    <property type="nucleotide sequence ID" value="NZ_AP014704.1"/>
</dbReference>
<sequence length="411" mass="44135">MPVPEFTTARSLLSARAVRARAETLLQAGLDGRLDHFVVDLDRLGACADAVVETIREAYPDLAIPYHARWRHFSVGGFERWGSLVHAAPFEDPAEQARAAFDLVVVSVLLDAGAGPTWRYEEGRTGETYARSEGLAVASFEMFVSGLFSSSPEDPFRADARALASLTEAELAEGFQAGPTNPLVGLSGRTALLNRLGQVAAADPEGFGPDARPGFLFDRIKARSRDGEVPAEAVLEVLLTHLGPIWPGRIVLDGVDLGDTWRHPLAGGTGPTEGLVPFHKLSQWLAYSLLEPLEEAGLAVTGLDALTGLPEYRNGGLFLDTGVLALRRPEEAAQGHPVDSRLVVEWRALTVALLDRLAPLVRERLEIEDPADLPLAKVLEGGTWATGRRLAKSLRPEGAPPLSIASDGTVF</sequence>
<dbReference type="GO" id="GO:0016757">
    <property type="term" value="F:glycosyltransferase activity"/>
    <property type="evidence" value="ECO:0007669"/>
    <property type="project" value="UniProtKB-KW"/>
</dbReference>
<dbReference type="PANTHER" id="PTHR31687:SF3">
    <property type="entry name" value="PROTEIN URG3"/>
    <property type="match status" value="1"/>
</dbReference>
<dbReference type="InterPro" id="IPR012469">
    <property type="entry name" value="DUF1688"/>
</dbReference>
<dbReference type="PATRIC" id="fig|270351.10.peg.3090"/>
<dbReference type="Proteomes" id="UP000061432">
    <property type="component" value="Chromosome"/>
</dbReference>
<dbReference type="PANTHER" id="PTHR31687">
    <property type="match status" value="1"/>
</dbReference>
<reference evidence="1 2" key="1">
    <citation type="journal article" date="2015" name="Genome Announc.">
        <title>Complete Genome Sequence of Methylobacterium aquaticum Strain 22A, Isolated from Racomitrium japonicum Moss.</title>
        <authorList>
            <person name="Tani A."/>
            <person name="Ogura Y."/>
            <person name="Hayashi T."/>
            <person name="Kimbara K."/>
        </authorList>
    </citation>
    <scope>NUCLEOTIDE SEQUENCE [LARGE SCALE GENOMIC DNA]</scope>
    <source>
        <strain evidence="1 2">MA-22A</strain>
    </source>
</reference>
<evidence type="ECO:0000313" key="2">
    <source>
        <dbReference type="Proteomes" id="UP000061432"/>
    </source>
</evidence>
<keyword evidence="1" id="KW-0328">Glycosyltransferase</keyword>
<proteinExistence type="predicted"/>
<dbReference type="Pfam" id="PF07958">
    <property type="entry name" value="DUF1688"/>
    <property type="match status" value="1"/>
</dbReference>
<dbReference type="STRING" id="270351.Maq22A_c16060"/>
<name>A0A0C6F1A6_9HYPH</name>
<dbReference type="AlphaFoldDB" id="A0A0C6F1A6"/>
<keyword evidence="1" id="KW-0808">Transferase</keyword>
<evidence type="ECO:0000313" key="1">
    <source>
        <dbReference type="EMBL" id="BAQ46351.1"/>
    </source>
</evidence>
<dbReference type="OrthoDB" id="9779699at2"/>
<accession>A0A0C6F1A6</accession>
<gene>
    <name evidence="1" type="ORF">Maq22A_c16060</name>
</gene>